<accession>A0AC61NE28</accession>
<name>A0AC61NE28_9BACT</name>
<gene>
    <name evidence="1" type="ORF">K4L44_14645</name>
</gene>
<evidence type="ECO:0000313" key="2">
    <source>
        <dbReference type="Proteomes" id="UP000826212"/>
    </source>
</evidence>
<proteinExistence type="predicted"/>
<dbReference type="Proteomes" id="UP000826212">
    <property type="component" value="Chromosome"/>
</dbReference>
<sequence>MDHIQALILGLLQGLTEFLPVSSSGHLALGGHFLGLKEENNLLFTIVVHGATVLSTIVVFRKDIWELILALFSGKWDEKTQYIVKLIISMIPIGIAGVFFKDPIESLFDGNIVFVGSMLLITALLLSFTYFFKRKNTKEVSFKDAMIIGIAQALAVVPGISRSGSTIATGILLGDKKESIAKFSFLMVLAPIIGANLLDVLGGDLTASSTISTSVLCTGFVAAFLSGLLACKWMINIVKRGKLIYFAIYCAIIGLISIFVG</sequence>
<evidence type="ECO:0000313" key="1">
    <source>
        <dbReference type="EMBL" id="QZE13784.1"/>
    </source>
</evidence>
<keyword evidence="2" id="KW-1185">Reference proteome</keyword>
<dbReference type="EMBL" id="CP081303">
    <property type="protein sequence ID" value="QZE13784.1"/>
    <property type="molecule type" value="Genomic_DNA"/>
</dbReference>
<reference evidence="1" key="1">
    <citation type="submission" date="2021-08" db="EMBL/GenBank/DDBJ databases">
        <title>Novel anaerobic bacterium isolated from sea squirt in East Sea, Republic of Korea.</title>
        <authorList>
            <person name="Nguyen T.H."/>
            <person name="Li Z."/>
            <person name="Lee Y.-J."/>
            <person name="Ko J."/>
            <person name="Kim S.-G."/>
        </authorList>
    </citation>
    <scope>NUCLEOTIDE SEQUENCE</scope>
    <source>
        <strain evidence="1">KCTC 25031</strain>
    </source>
</reference>
<protein>
    <submittedName>
        <fullName evidence="1">Undecaprenyl-diphosphate phosphatase</fullName>
    </submittedName>
</protein>
<organism evidence="1 2">
    <name type="scientific">Halosquirtibacter laminarini</name>
    <dbReference type="NCBI Taxonomy" id="3374600"/>
    <lineage>
        <taxon>Bacteria</taxon>
        <taxon>Pseudomonadati</taxon>
        <taxon>Bacteroidota</taxon>
        <taxon>Bacteroidia</taxon>
        <taxon>Marinilabiliales</taxon>
        <taxon>Prolixibacteraceae</taxon>
        <taxon>Halosquirtibacter</taxon>
    </lineage>
</organism>